<dbReference type="Pfam" id="PF00977">
    <property type="entry name" value="His_biosynth"/>
    <property type="match status" value="1"/>
</dbReference>
<evidence type="ECO:0000256" key="10">
    <source>
        <dbReference type="ARBA" id="ARBA00047838"/>
    </source>
</evidence>
<evidence type="ECO:0000313" key="12">
    <source>
        <dbReference type="EMBL" id="KTD24309.1"/>
    </source>
</evidence>
<dbReference type="STRING" id="45067.Llan_0448"/>
<accession>A0A0W0VW72</accession>
<protein>
    <recommendedName>
        <fullName evidence="4">imidazole glycerol-phosphate synthase</fullName>
        <ecNumber evidence="4">4.3.2.10</ecNumber>
    </recommendedName>
    <alternativeName>
        <fullName evidence="9">IGP synthase cyclase subunit</fullName>
    </alternativeName>
</protein>
<evidence type="ECO:0000256" key="1">
    <source>
        <dbReference type="ARBA" id="ARBA00005091"/>
    </source>
</evidence>
<dbReference type="eggNOG" id="COG0107">
    <property type="taxonomic scope" value="Bacteria"/>
</dbReference>
<evidence type="ECO:0000256" key="4">
    <source>
        <dbReference type="ARBA" id="ARBA00012809"/>
    </source>
</evidence>
<evidence type="ECO:0000256" key="8">
    <source>
        <dbReference type="ARBA" id="ARBA00025475"/>
    </source>
</evidence>
<dbReference type="UniPathway" id="UPA00031">
    <property type="reaction ID" value="UER00010"/>
</dbReference>
<comment type="catalytic activity">
    <reaction evidence="10">
        <text>5-[(5-phospho-1-deoxy-D-ribulos-1-ylimino)methylamino]-1-(5-phospho-beta-D-ribosyl)imidazole-4-carboxamide + L-glutamine = D-erythro-1-(imidazol-4-yl)glycerol 3-phosphate + 5-amino-1-(5-phospho-beta-D-ribosyl)imidazole-4-carboxamide + L-glutamate + H(+)</text>
        <dbReference type="Rhea" id="RHEA:24793"/>
        <dbReference type="ChEBI" id="CHEBI:15378"/>
        <dbReference type="ChEBI" id="CHEBI:29985"/>
        <dbReference type="ChEBI" id="CHEBI:58278"/>
        <dbReference type="ChEBI" id="CHEBI:58359"/>
        <dbReference type="ChEBI" id="CHEBI:58475"/>
        <dbReference type="ChEBI" id="CHEBI:58525"/>
        <dbReference type="EC" id="4.3.2.10"/>
    </reaction>
</comment>
<dbReference type="Proteomes" id="UP000054869">
    <property type="component" value="Unassembled WGS sequence"/>
</dbReference>
<reference evidence="12 13" key="1">
    <citation type="submission" date="2015-11" db="EMBL/GenBank/DDBJ databases">
        <title>Genomic analysis of 38 Legionella species identifies large and diverse effector repertoires.</title>
        <authorList>
            <person name="Burstein D."/>
            <person name="Amaro F."/>
            <person name="Zusman T."/>
            <person name="Lifshitz Z."/>
            <person name="Cohen O."/>
            <person name="Gilbert J.A."/>
            <person name="Pupko T."/>
            <person name="Shuman H.A."/>
            <person name="Segal G."/>
        </authorList>
    </citation>
    <scope>NUCLEOTIDE SEQUENCE [LARGE SCALE GENOMIC DNA]</scope>
    <source>
        <strain evidence="12 13">ATCC 49751</strain>
    </source>
</reference>
<gene>
    <name evidence="12" type="ORF">Llan_0448</name>
</gene>
<keyword evidence="7" id="KW-0456">Lyase</keyword>
<comment type="pathway">
    <text evidence="1">Amino-acid biosynthesis; L-histidine biosynthesis; L-histidine from 5-phospho-alpha-D-ribose 1-diphosphate: step 5/9.</text>
</comment>
<dbReference type="EC" id="4.3.2.10" evidence="4"/>
<dbReference type="InterPro" id="IPR004651">
    <property type="entry name" value="HisF"/>
</dbReference>
<proteinExistence type="inferred from homology"/>
<dbReference type="InterPro" id="IPR006062">
    <property type="entry name" value="His_biosynth"/>
</dbReference>
<evidence type="ECO:0000256" key="11">
    <source>
        <dbReference type="RuleBase" id="RU003657"/>
    </source>
</evidence>
<dbReference type="SUPFAM" id="SSF51366">
    <property type="entry name" value="Ribulose-phoshate binding barrel"/>
    <property type="match status" value="1"/>
</dbReference>
<dbReference type="InterPro" id="IPR013785">
    <property type="entry name" value="Aldolase_TIM"/>
</dbReference>
<comment type="caution">
    <text evidence="12">The sequence shown here is derived from an EMBL/GenBank/DDBJ whole genome shotgun (WGS) entry which is preliminary data.</text>
</comment>
<comment type="subunit">
    <text evidence="3">Heterodimer of HisH and HisF.</text>
</comment>
<dbReference type="GO" id="GO:0000107">
    <property type="term" value="F:imidazoleglycerol-phosphate synthase activity"/>
    <property type="evidence" value="ECO:0007669"/>
    <property type="project" value="InterPro"/>
</dbReference>
<dbReference type="EMBL" id="LNYI01000010">
    <property type="protein sequence ID" value="KTD24309.1"/>
    <property type="molecule type" value="Genomic_DNA"/>
</dbReference>
<keyword evidence="13" id="KW-1185">Reference proteome</keyword>
<dbReference type="InterPro" id="IPR011060">
    <property type="entry name" value="RibuloseP-bd_barrel"/>
</dbReference>
<dbReference type="PANTHER" id="PTHR21235">
    <property type="entry name" value="IMIDAZOLE GLYCEROL PHOSPHATE SYNTHASE SUBUNIT HISF/H IGP SYNTHASE SUBUNIT HISF/H"/>
    <property type="match status" value="1"/>
</dbReference>
<evidence type="ECO:0000313" key="13">
    <source>
        <dbReference type="Proteomes" id="UP000054869"/>
    </source>
</evidence>
<dbReference type="AlphaFoldDB" id="A0A0W0VW72"/>
<evidence type="ECO:0000256" key="6">
    <source>
        <dbReference type="ARBA" id="ARBA00023102"/>
    </source>
</evidence>
<dbReference type="GO" id="GO:0016829">
    <property type="term" value="F:lyase activity"/>
    <property type="evidence" value="ECO:0007669"/>
    <property type="project" value="UniProtKB-KW"/>
</dbReference>
<organism evidence="12 13">
    <name type="scientific">Legionella lansingensis</name>
    <dbReference type="NCBI Taxonomy" id="45067"/>
    <lineage>
        <taxon>Bacteria</taxon>
        <taxon>Pseudomonadati</taxon>
        <taxon>Pseudomonadota</taxon>
        <taxon>Gammaproteobacteria</taxon>
        <taxon>Legionellales</taxon>
        <taxon>Legionellaceae</taxon>
        <taxon>Legionella</taxon>
    </lineage>
</organism>
<dbReference type="CDD" id="cd04731">
    <property type="entry name" value="HisF"/>
    <property type="match status" value="1"/>
</dbReference>
<evidence type="ECO:0000256" key="3">
    <source>
        <dbReference type="ARBA" id="ARBA00011152"/>
    </source>
</evidence>
<dbReference type="InterPro" id="IPR050064">
    <property type="entry name" value="IGPS_HisA/HisF"/>
</dbReference>
<evidence type="ECO:0000256" key="7">
    <source>
        <dbReference type="ARBA" id="ARBA00023239"/>
    </source>
</evidence>
<sequence length="267" mass="28922">MTLTLLKKRLIPKLLIKYRKIGSVTRPVLVTTKQYKETYDVGDAVSQAKIYEAQLADELIVLNINGTTIGDDATMLNLVERLACETFMPLAVGGGVCTLADFSTLLQYGADKVCINSKAISHPNLISEAASRFGSQCVVVSIDFQKDAEGRYVVFQPQLKQSSKIDVVEWAQEVAKAGAGEILLTDVERDGLGLGLNYAIGRIVAEAVPIPVILSGGCGLIEHFAEGFQQGGVEAVAAGTFFSFRDQNPMQLRAHLRNEGISIRMNT</sequence>
<dbReference type="PATRIC" id="fig|45067.4.peg.472"/>
<evidence type="ECO:0000256" key="5">
    <source>
        <dbReference type="ARBA" id="ARBA00022605"/>
    </source>
</evidence>
<keyword evidence="6 11" id="KW-0368">Histidine biosynthesis</keyword>
<dbReference type="PANTHER" id="PTHR21235:SF2">
    <property type="entry name" value="IMIDAZOLE GLYCEROL PHOSPHATE SYNTHASE HISHF"/>
    <property type="match status" value="1"/>
</dbReference>
<dbReference type="OrthoDB" id="9781903at2"/>
<evidence type="ECO:0000256" key="2">
    <source>
        <dbReference type="ARBA" id="ARBA00009667"/>
    </source>
</evidence>
<dbReference type="RefSeq" id="WP_035915356.1">
    <property type="nucleotide sequence ID" value="NZ_CAAAJD010000009.1"/>
</dbReference>
<comment type="function">
    <text evidence="8">IGPS catalyzes the conversion of PRFAR and glutamine to IGP, AICAR and glutamate. The HisF subunit catalyzes the cyclization activity that produces IGP and AICAR from PRFAR using the ammonia provided by the HisH subunit.</text>
</comment>
<comment type="similarity">
    <text evidence="2 11">Belongs to the HisA/HisF family.</text>
</comment>
<keyword evidence="5 11" id="KW-0028">Amino-acid biosynthesis</keyword>
<dbReference type="GO" id="GO:0000105">
    <property type="term" value="P:L-histidine biosynthetic process"/>
    <property type="evidence" value="ECO:0007669"/>
    <property type="project" value="UniProtKB-UniPathway"/>
</dbReference>
<evidence type="ECO:0000256" key="9">
    <source>
        <dbReference type="ARBA" id="ARBA00030264"/>
    </source>
</evidence>
<name>A0A0W0VW72_9GAMM</name>
<dbReference type="Gene3D" id="3.20.20.70">
    <property type="entry name" value="Aldolase class I"/>
    <property type="match status" value="1"/>
</dbReference>